<dbReference type="FunFam" id="1.20.120.1150:FF:000002">
    <property type="entry name" value="Serine/threonine-protein phosphatase 2A activator"/>
    <property type="match status" value="1"/>
</dbReference>
<feature type="compositionally biased region" description="Pro residues" evidence="9">
    <location>
        <begin position="83"/>
        <end position="92"/>
    </location>
</feature>
<name>A0A1B8GC05_9PEZI</name>
<dbReference type="Gene3D" id="1.20.120.1150">
    <property type="match status" value="1"/>
</dbReference>
<dbReference type="AlphaFoldDB" id="A0A1B8GC05"/>
<dbReference type="InterPro" id="IPR043170">
    <property type="entry name" value="PTPA_C_lid"/>
</dbReference>
<dbReference type="GO" id="GO:0000159">
    <property type="term" value="C:protein phosphatase type 2A complex"/>
    <property type="evidence" value="ECO:0007669"/>
    <property type="project" value="TreeGrafter"/>
</dbReference>
<reference evidence="10 11" key="1">
    <citation type="submission" date="2016-03" db="EMBL/GenBank/DDBJ databases">
        <title>Comparative genomics of Pseudogymnoascus destructans, the fungus causing white-nose syndrome of bats.</title>
        <authorList>
            <person name="Palmer J.M."/>
            <person name="Drees K.P."/>
            <person name="Foster J.T."/>
            <person name="Lindner D.L."/>
        </authorList>
    </citation>
    <scope>NUCLEOTIDE SEQUENCE [LARGE SCALE GENOMIC DNA]</scope>
    <source>
        <strain evidence="10 11">UAMH 10579</strain>
    </source>
</reference>
<dbReference type="GO" id="GO:0003755">
    <property type="term" value="F:peptidyl-prolyl cis-trans isomerase activity"/>
    <property type="evidence" value="ECO:0007669"/>
    <property type="project" value="UniProtKB-KW"/>
</dbReference>
<dbReference type="EC" id="5.2.1.8" evidence="8"/>
<evidence type="ECO:0000256" key="6">
    <source>
        <dbReference type="ARBA" id="ARBA00023235"/>
    </source>
</evidence>
<reference evidence="11" key="2">
    <citation type="journal article" date="2018" name="Nat. Commun.">
        <title>Extreme sensitivity to ultraviolet light in the fungal pathogen causing white-nose syndrome of bats.</title>
        <authorList>
            <person name="Palmer J.M."/>
            <person name="Drees K.P."/>
            <person name="Foster J.T."/>
            <person name="Lindner D.L."/>
        </authorList>
    </citation>
    <scope>NUCLEOTIDE SEQUENCE [LARGE SCALE GENOMIC DNA]</scope>
    <source>
        <strain evidence="11">UAMH 10579</strain>
    </source>
</reference>
<dbReference type="InterPro" id="IPR004327">
    <property type="entry name" value="Phstyr_phstse_ac"/>
</dbReference>
<dbReference type="GO" id="GO:0005737">
    <property type="term" value="C:cytoplasm"/>
    <property type="evidence" value="ECO:0007669"/>
    <property type="project" value="UniProtKB-SubCell"/>
</dbReference>
<sequence>MRDTPRLSSSSSALQDISCVRVIQLSLSTQLQTTNLFTLVKMPATTDTPKEAQAASIPNLRDRIPKLQSKRRQAPPSNSLPVPETPPLPPAPDTSAFEFIKPSRRILSKKDHDLFLASPTHDLLVAFVFGLAGAVVDTPISAVSKKTPSPIVQSILDILNNVEDVIARSPADEQGDSRFGNRGFQDFIDLTAKEHTAWHKKLGISDEKAITEVSTYFLQSFGNRTRIDYGSGHELNFMVWLLCLYQLSIITPDDFQHLVLKVFTKYLTLMRHIQSTYYLEPAGSHGVWGLDDYQFLPFLFGASQLLHHPYIRPLSIHQSIILEEYGADYLYLNQVAFVNSVKNVEGLRWHSPMLDDISAAKSWEKVLDGMKRMFVAEVLKKLPVMQHFMFGSLVPAVEEMNREEDLGLPEEGADAEGGEVVVMVDGMKHVHQMNSWGDCCGIKVPSSVAAAQEMKRRGGGEGLRRIPFD</sequence>
<dbReference type="EMBL" id="KV460254">
    <property type="protein sequence ID" value="OBT93353.2"/>
    <property type="molecule type" value="Genomic_DNA"/>
</dbReference>
<dbReference type="STRING" id="342668.A0A1B8GC05"/>
<protein>
    <recommendedName>
        <fullName evidence="8">Serine/threonine-protein phosphatase 2A activator</fullName>
        <ecNumber evidence="8">5.2.1.8</ecNumber>
    </recommendedName>
    <alternativeName>
        <fullName evidence="8">Phosphotyrosyl phosphatase activator</fullName>
    </alternativeName>
</protein>
<dbReference type="GO" id="GO:0005634">
    <property type="term" value="C:nucleus"/>
    <property type="evidence" value="ECO:0007669"/>
    <property type="project" value="TreeGrafter"/>
</dbReference>
<keyword evidence="6 8" id="KW-0413">Isomerase</keyword>
<dbReference type="CDD" id="cd04087">
    <property type="entry name" value="PTPA"/>
    <property type="match status" value="1"/>
</dbReference>
<proteinExistence type="inferred from homology"/>
<dbReference type="GeneID" id="28842134"/>
<evidence type="ECO:0000313" key="10">
    <source>
        <dbReference type="EMBL" id="OBT93353.2"/>
    </source>
</evidence>
<comment type="function">
    <text evidence="7">PPIases accelerate the folding of proteins. It catalyzes the cis-trans isomerization of proline imidic peptide bonds in oligopeptides. Acts as a regulatory subunit for PP2A-like phosphatases modulating their activity or substrate specificity, probably by inducing a conformational change in the catalytic subunit, a direct target of the PPIase. Can reactivate inactive phosphatase PP2A-phosphatase methylesterase complexes (PP2Ai) in presence of ATP and Mg(2+) by dissociating the inactive form from the complex.</text>
</comment>
<comment type="catalytic activity">
    <reaction evidence="1 8">
        <text>[protein]-peptidylproline (omega=180) = [protein]-peptidylproline (omega=0)</text>
        <dbReference type="Rhea" id="RHEA:16237"/>
        <dbReference type="Rhea" id="RHEA-COMP:10747"/>
        <dbReference type="Rhea" id="RHEA-COMP:10748"/>
        <dbReference type="ChEBI" id="CHEBI:83833"/>
        <dbReference type="ChEBI" id="CHEBI:83834"/>
        <dbReference type="EC" id="5.2.1.8"/>
    </reaction>
</comment>
<gene>
    <name evidence="10" type="primary">RRD2</name>
    <name evidence="10" type="ORF">VE01_08748</name>
</gene>
<evidence type="ECO:0000313" key="11">
    <source>
        <dbReference type="Proteomes" id="UP000091956"/>
    </source>
</evidence>
<evidence type="ECO:0000256" key="5">
    <source>
        <dbReference type="ARBA" id="ARBA00023110"/>
    </source>
</evidence>
<dbReference type="RefSeq" id="XP_018127086.2">
    <property type="nucleotide sequence ID" value="XM_018278167.2"/>
</dbReference>
<evidence type="ECO:0000256" key="2">
    <source>
        <dbReference type="ARBA" id="ARBA00004496"/>
    </source>
</evidence>
<dbReference type="PANTHER" id="PTHR10012">
    <property type="entry name" value="SERINE/THREONINE-PROTEIN PHOSPHATASE 2A REGULATORY SUBUNIT B"/>
    <property type="match status" value="1"/>
</dbReference>
<keyword evidence="5 8" id="KW-0697">Rotamase</keyword>
<dbReference type="SUPFAM" id="SSF140984">
    <property type="entry name" value="PTPA-like"/>
    <property type="match status" value="1"/>
</dbReference>
<dbReference type="Proteomes" id="UP000091956">
    <property type="component" value="Unassembled WGS sequence"/>
</dbReference>
<dbReference type="PANTHER" id="PTHR10012:SF5">
    <property type="entry name" value="SERINE_THREONINE-PROTEIN PHOSPHATASE 2A ACTIVATOR 2"/>
    <property type="match status" value="1"/>
</dbReference>
<comment type="subcellular location">
    <subcellularLocation>
        <location evidence="2 8">Cytoplasm</location>
    </subcellularLocation>
</comment>
<evidence type="ECO:0000256" key="9">
    <source>
        <dbReference type="SAM" id="MobiDB-lite"/>
    </source>
</evidence>
<evidence type="ECO:0000256" key="7">
    <source>
        <dbReference type="ARBA" id="ARBA00025287"/>
    </source>
</evidence>
<dbReference type="InterPro" id="IPR037218">
    <property type="entry name" value="PTPA_sf"/>
</dbReference>
<comment type="similarity">
    <text evidence="3 8">Belongs to the PTPA-type PPIase family.</text>
</comment>
<feature type="region of interest" description="Disordered" evidence="9">
    <location>
        <begin position="68"/>
        <end position="95"/>
    </location>
</feature>
<evidence type="ECO:0000256" key="1">
    <source>
        <dbReference type="ARBA" id="ARBA00000971"/>
    </source>
</evidence>
<accession>A0A1B8GC05</accession>
<keyword evidence="11" id="KW-1185">Reference proteome</keyword>
<dbReference type="GO" id="GO:0008160">
    <property type="term" value="F:protein tyrosine phosphatase activator activity"/>
    <property type="evidence" value="ECO:0007669"/>
    <property type="project" value="TreeGrafter"/>
</dbReference>
<dbReference type="GO" id="GO:0007052">
    <property type="term" value="P:mitotic spindle organization"/>
    <property type="evidence" value="ECO:0007669"/>
    <property type="project" value="TreeGrafter"/>
</dbReference>
<evidence type="ECO:0000256" key="8">
    <source>
        <dbReference type="RuleBase" id="RU361210"/>
    </source>
</evidence>
<dbReference type="Pfam" id="PF03095">
    <property type="entry name" value="PTPA"/>
    <property type="match status" value="1"/>
</dbReference>
<organism evidence="10 11">
    <name type="scientific">Pseudogymnoascus verrucosus</name>
    <dbReference type="NCBI Taxonomy" id="342668"/>
    <lineage>
        <taxon>Eukaryota</taxon>
        <taxon>Fungi</taxon>
        <taxon>Dikarya</taxon>
        <taxon>Ascomycota</taxon>
        <taxon>Pezizomycotina</taxon>
        <taxon>Leotiomycetes</taxon>
        <taxon>Thelebolales</taxon>
        <taxon>Thelebolaceae</taxon>
        <taxon>Pseudogymnoascus</taxon>
    </lineage>
</organism>
<evidence type="ECO:0000256" key="4">
    <source>
        <dbReference type="ARBA" id="ARBA00022490"/>
    </source>
</evidence>
<keyword evidence="4 8" id="KW-0963">Cytoplasm</keyword>
<evidence type="ECO:0000256" key="3">
    <source>
        <dbReference type="ARBA" id="ARBA00011019"/>
    </source>
</evidence>